<dbReference type="InterPro" id="IPR052176">
    <property type="entry name" value="Glycosyl_Hydrlase_43_Enz"/>
</dbReference>
<evidence type="ECO:0000256" key="2">
    <source>
        <dbReference type="ARBA" id="ARBA00023277"/>
    </source>
</evidence>
<evidence type="ECO:0000313" key="4">
    <source>
        <dbReference type="EMBL" id="UZD24395.1"/>
    </source>
</evidence>
<protein>
    <submittedName>
        <fullName evidence="4">Glycoside hydrolase family protein</fullName>
    </submittedName>
</protein>
<dbReference type="PANTHER" id="PTHR43772:SF2">
    <property type="entry name" value="PUTATIVE (AFU_ORTHOLOGUE AFUA_2G04480)-RELATED"/>
    <property type="match status" value="1"/>
</dbReference>
<gene>
    <name evidence="4" type="ORF">OM944_07805</name>
</gene>
<keyword evidence="1" id="KW-0624">Polysaccharide degradation</keyword>
<keyword evidence="4" id="KW-0378">Hydrolase</keyword>
<name>A0ABY6MKT7_9BACT</name>
<dbReference type="SUPFAM" id="SSF75005">
    <property type="entry name" value="Arabinanase/levansucrase/invertase"/>
    <property type="match status" value="2"/>
</dbReference>
<dbReference type="EMBL" id="CP110226">
    <property type="protein sequence ID" value="UZD24395.1"/>
    <property type="molecule type" value="Genomic_DNA"/>
</dbReference>
<feature type="chain" id="PRO_5045268359" evidence="3">
    <location>
        <begin position="30"/>
        <end position="359"/>
    </location>
</feature>
<dbReference type="InterPro" id="IPR023296">
    <property type="entry name" value="Glyco_hydro_beta-prop_sf"/>
</dbReference>
<dbReference type="RefSeq" id="WP_264811108.1">
    <property type="nucleotide sequence ID" value="NZ_CP110226.1"/>
</dbReference>
<sequence>MSDLFTKATKNKYVLVLLVVLAFQKPTLAQDDLQISKFMEPVNQAHIFRTEGYYNWGGSIVKGTDGMYHLFYSRWPKSAGFKGWLVYSEIAHATSEKPTGPWTFRETVLQGNGKGHWDAITAHNPKIKFFEGKYYLYYISTNLGTTQDYTAEELDAASSATLQDPLRFALRSNQRTGVAVSNSLNGPWQRQSQPLIQPSGPITTLTVNPAVTQGKDGLYYMIVKGDKPGETRFIRNQAIAISQHPDGPYEIQPDPVIDYLDTEDMSLWYDQQRELYYGIFHAPEGFIGLVSSADGLKWQKASEYRIMPKEIKMQDGSLFKPDRLERPFVYEEKGNLMTLGVSAKQGDESFIIFIPLRNE</sequence>
<keyword evidence="3" id="KW-0732">Signal</keyword>
<keyword evidence="2" id="KW-0119">Carbohydrate metabolism</keyword>
<accession>A0ABY6MKT7</accession>
<keyword evidence="1" id="KW-0858">Xylan degradation</keyword>
<dbReference type="PANTHER" id="PTHR43772">
    <property type="entry name" value="ENDO-1,4-BETA-XYLANASE"/>
    <property type="match status" value="1"/>
</dbReference>
<proteinExistence type="predicted"/>
<keyword evidence="5" id="KW-1185">Reference proteome</keyword>
<evidence type="ECO:0000256" key="1">
    <source>
        <dbReference type="ARBA" id="ARBA00022651"/>
    </source>
</evidence>
<dbReference type="Proteomes" id="UP001163156">
    <property type="component" value="Chromosome"/>
</dbReference>
<organism evidence="4 5">
    <name type="scientific">Algoriphagus halophytocola</name>
    <dbReference type="NCBI Taxonomy" id="2991499"/>
    <lineage>
        <taxon>Bacteria</taxon>
        <taxon>Pseudomonadati</taxon>
        <taxon>Bacteroidota</taxon>
        <taxon>Cytophagia</taxon>
        <taxon>Cytophagales</taxon>
        <taxon>Cyclobacteriaceae</taxon>
        <taxon>Algoriphagus</taxon>
    </lineage>
</organism>
<reference evidence="4" key="1">
    <citation type="submission" date="2022-10" db="EMBL/GenBank/DDBJ databases">
        <title>Algoriphagus sp. a novel bacteria isolate from halophytes salicornia europaea.</title>
        <authorList>
            <person name="Peng Y."/>
            <person name="Jiang L."/>
            <person name="Lee J."/>
        </authorList>
    </citation>
    <scope>NUCLEOTIDE SEQUENCE</scope>
    <source>
        <strain evidence="4">TR-M5</strain>
    </source>
</reference>
<evidence type="ECO:0000313" key="5">
    <source>
        <dbReference type="Proteomes" id="UP001163156"/>
    </source>
</evidence>
<dbReference type="Gene3D" id="2.115.10.20">
    <property type="entry name" value="Glycosyl hydrolase domain, family 43"/>
    <property type="match status" value="1"/>
</dbReference>
<feature type="signal peptide" evidence="3">
    <location>
        <begin position="1"/>
        <end position="29"/>
    </location>
</feature>
<dbReference type="CDD" id="cd08994">
    <property type="entry name" value="GH43_62_32_68_117_130-like"/>
    <property type="match status" value="1"/>
</dbReference>
<evidence type="ECO:0000256" key="3">
    <source>
        <dbReference type="SAM" id="SignalP"/>
    </source>
</evidence>
<dbReference type="GO" id="GO:0016787">
    <property type="term" value="F:hydrolase activity"/>
    <property type="evidence" value="ECO:0007669"/>
    <property type="project" value="UniProtKB-KW"/>
</dbReference>